<dbReference type="InParanoid" id="A0A2K3DXW1"/>
<dbReference type="InterPro" id="IPR001650">
    <property type="entry name" value="Helicase_C-like"/>
</dbReference>
<dbReference type="Proteomes" id="UP000006906">
    <property type="component" value="Chromosome 3"/>
</dbReference>
<proteinExistence type="predicted"/>
<feature type="region of interest" description="Disordered" evidence="2">
    <location>
        <begin position="1358"/>
        <end position="1391"/>
    </location>
</feature>
<feature type="compositionally biased region" description="Low complexity" evidence="2">
    <location>
        <begin position="170"/>
        <end position="184"/>
    </location>
</feature>
<feature type="compositionally biased region" description="Low complexity" evidence="2">
    <location>
        <begin position="1414"/>
        <end position="1423"/>
    </location>
</feature>
<dbReference type="KEGG" id="cre:CHLRE_03g183350v5"/>
<dbReference type="STRING" id="3055.A0A2K3DXW1"/>
<reference evidence="5 6" key="1">
    <citation type="journal article" date="2007" name="Science">
        <title>The Chlamydomonas genome reveals the evolution of key animal and plant functions.</title>
        <authorList>
            <person name="Merchant S.S."/>
            <person name="Prochnik S.E."/>
            <person name="Vallon O."/>
            <person name="Harris E.H."/>
            <person name="Karpowicz S.J."/>
            <person name="Witman G.B."/>
            <person name="Terry A."/>
            <person name="Salamov A."/>
            <person name="Fritz-Laylin L.K."/>
            <person name="Marechal-Drouard L."/>
            <person name="Marshall W.F."/>
            <person name="Qu L.H."/>
            <person name="Nelson D.R."/>
            <person name="Sanderfoot A.A."/>
            <person name="Spalding M.H."/>
            <person name="Kapitonov V.V."/>
            <person name="Ren Q."/>
            <person name="Ferris P."/>
            <person name="Lindquist E."/>
            <person name="Shapiro H."/>
            <person name="Lucas S.M."/>
            <person name="Grimwood J."/>
            <person name="Schmutz J."/>
            <person name="Cardol P."/>
            <person name="Cerutti H."/>
            <person name="Chanfreau G."/>
            <person name="Chen C.L."/>
            <person name="Cognat V."/>
            <person name="Croft M.T."/>
            <person name="Dent R."/>
            <person name="Dutcher S."/>
            <person name="Fernandez E."/>
            <person name="Fukuzawa H."/>
            <person name="Gonzalez-Ballester D."/>
            <person name="Gonzalez-Halphen D."/>
            <person name="Hallmann A."/>
            <person name="Hanikenne M."/>
            <person name="Hippler M."/>
            <person name="Inwood W."/>
            <person name="Jabbari K."/>
            <person name="Kalanon M."/>
            <person name="Kuras R."/>
            <person name="Lefebvre P.A."/>
            <person name="Lemaire S.D."/>
            <person name="Lobanov A.V."/>
            <person name="Lohr M."/>
            <person name="Manuell A."/>
            <person name="Meier I."/>
            <person name="Mets L."/>
            <person name="Mittag M."/>
            <person name="Mittelmeier T."/>
            <person name="Moroney J.V."/>
            <person name="Moseley J."/>
            <person name="Napoli C."/>
            <person name="Nedelcu A.M."/>
            <person name="Niyogi K."/>
            <person name="Novoselov S.V."/>
            <person name="Paulsen I.T."/>
            <person name="Pazour G."/>
            <person name="Purton S."/>
            <person name="Ral J.P."/>
            <person name="Riano-Pachon D.M."/>
            <person name="Riekhof W."/>
            <person name="Rymarquis L."/>
            <person name="Schroda M."/>
            <person name="Stern D."/>
            <person name="Umen J."/>
            <person name="Willows R."/>
            <person name="Wilson N."/>
            <person name="Zimmer S.L."/>
            <person name="Allmer J."/>
            <person name="Balk J."/>
            <person name="Bisova K."/>
            <person name="Chen C.J."/>
            <person name="Elias M."/>
            <person name="Gendler K."/>
            <person name="Hauser C."/>
            <person name="Lamb M.R."/>
            <person name="Ledford H."/>
            <person name="Long J.C."/>
            <person name="Minagawa J."/>
            <person name="Page M.D."/>
            <person name="Pan J."/>
            <person name="Pootakham W."/>
            <person name="Roje S."/>
            <person name="Rose A."/>
            <person name="Stahlberg E."/>
            <person name="Terauchi A.M."/>
            <person name="Yang P."/>
            <person name="Ball S."/>
            <person name="Bowler C."/>
            <person name="Dieckmann C.L."/>
            <person name="Gladyshev V.N."/>
            <person name="Green P."/>
            <person name="Jorgensen R."/>
            <person name="Mayfield S."/>
            <person name="Mueller-Roeber B."/>
            <person name="Rajamani S."/>
            <person name="Sayre R.T."/>
            <person name="Brokstein P."/>
            <person name="Dubchak I."/>
            <person name="Goodstein D."/>
            <person name="Hornick L."/>
            <person name="Huang Y.W."/>
            <person name="Jhaveri J."/>
            <person name="Luo Y."/>
            <person name="Martinez D."/>
            <person name="Ngau W.C."/>
            <person name="Otillar B."/>
            <person name="Poliakov A."/>
            <person name="Porter A."/>
            <person name="Szajkowski L."/>
            <person name="Werner G."/>
            <person name="Zhou K."/>
            <person name="Grigoriev I.V."/>
            <person name="Rokhsar D.S."/>
            <person name="Grossman A.R."/>
        </authorList>
    </citation>
    <scope>NUCLEOTIDE SEQUENCE [LARGE SCALE GENOMIC DNA]</scope>
    <source>
        <strain evidence="6">CC-503</strain>
    </source>
</reference>
<dbReference type="SMART" id="SM00490">
    <property type="entry name" value="HELICc"/>
    <property type="match status" value="1"/>
</dbReference>
<dbReference type="GO" id="GO:0006281">
    <property type="term" value="P:DNA repair"/>
    <property type="evidence" value="ECO:0000318"/>
    <property type="project" value="GO_Central"/>
</dbReference>
<dbReference type="SUPFAM" id="SSF52540">
    <property type="entry name" value="P-loop containing nucleoside triphosphate hydrolases"/>
    <property type="match status" value="2"/>
</dbReference>
<feature type="region of interest" description="Disordered" evidence="2">
    <location>
        <begin position="617"/>
        <end position="666"/>
    </location>
</feature>
<feature type="compositionally biased region" description="Basic and acidic residues" evidence="2">
    <location>
        <begin position="617"/>
        <end position="637"/>
    </location>
</feature>
<feature type="compositionally biased region" description="Polar residues" evidence="2">
    <location>
        <begin position="1"/>
        <end position="11"/>
    </location>
</feature>
<feature type="region of interest" description="Disordered" evidence="2">
    <location>
        <begin position="1"/>
        <end position="293"/>
    </location>
</feature>
<dbReference type="Gene3D" id="3.40.50.10810">
    <property type="entry name" value="Tandem AAA-ATPase domain"/>
    <property type="match status" value="1"/>
</dbReference>
<evidence type="ECO:0000313" key="6">
    <source>
        <dbReference type="Proteomes" id="UP000006906"/>
    </source>
</evidence>
<dbReference type="InterPro" id="IPR027417">
    <property type="entry name" value="P-loop_NTPase"/>
</dbReference>
<dbReference type="PROSITE" id="PS51194">
    <property type="entry name" value="HELICASE_CTER"/>
    <property type="match status" value="1"/>
</dbReference>
<feature type="compositionally biased region" description="Pro residues" evidence="2">
    <location>
        <begin position="1266"/>
        <end position="1287"/>
    </location>
</feature>
<accession>A0A2K3DXW1</accession>
<keyword evidence="6" id="KW-1185">Reference proteome</keyword>
<evidence type="ECO:0000259" key="3">
    <source>
        <dbReference type="PROSITE" id="PS51192"/>
    </source>
</evidence>
<feature type="region of interest" description="Disordered" evidence="2">
    <location>
        <begin position="742"/>
        <end position="800"/>
    </location>
</feature>
<evidence type="ECO:0008006" key="7">
    <source>
        <dbReference type="Google" id="ProtNLM"/>
    </source>
</evidence>
<dbReference type="GO" id="GO:0015616">
    <property type="term" value="F:DNA translocase activity"/>
    <property type="evidence" value="ECO:0000318"/>
    <property type="project" value="GO_Central"/>
</dbReference>
<dbReference type="PANTHER" id="PTHR45629:SF7">
    <property type="entry name" value="DNA EXCISION REPAIR PROTEIN ERCC-6-RELATED"/>
    <property type="match status" value="1"/>
</dbReference>
<evidence type="ECO:0000259" key="4">
    <source>
        <dbReference type="PROSITE" id="PS51194"/>
    </source>
</evidence>
<evidence type="ECO:0000256" key="2">
    <source>
        <dbReference type="SAM" id="MobiDB-lite"/>
    </source>
</evidence>
<dbReference type="Gene3D" id="3.40.50.300">
    <property type="entry name" value="P-loop containing nucleotide triphosphate hydrolases"/>
    <property type="match status" value="1"/>
</dbReference>
<dbReference type="SMART" id="SM00487">
    <property type="entry name" value="DEXDc"/>
    <property type="match status" value="1"/>
</dbReference>
<dbReference type="Gene3D" id="1.20.120.850">
    <property type="entry name" value="SWI2/SNF2 ATPases, N-terminal domain"/>
    <property type="match status" value="1"/>
</dbReference>
<name>A0A2K3DXW1_CHLRE</name>
<dbReference type="FunCoup" id="A0A2K3DXW1">
    <property type="interactions" value="72"/>
</dbReference>
<dbReference type="GO" id="GO:0016787">
    <property type="term" value="F:hydrolase activity"/>
    <property type="evidence" value="ECO:0007669"/>
    <property type="project" value="UniProtKB-KW"/>
</dbReference>
<feature type="domain" description="Helicase ATP-binding" evidence="3">
    <location>
        <begin position="369"/>
        <end position="560"/>
    </location>
</feature>
<dbReference type="OMA" id="WHGANRT"/>
<feature type="compositionally biased region" description="Polar residues" evidence="2">
    <location>
        <begin position="255"/>
        <end position="271"/>
    </location>
</feature>
<evidence type="ECO:0000313" key="5">
    <source>
        <dbReference type="EMBL" id="PNW85373.1"/>
    </source>
</evidence>
<dbReference type="GO" id="GO:0005524">
    <property type="term" value="F:ATP binding"/>
    <property type="evidence" value="ECO:0007669"/>
    <property type="project" value="InterPro"/>
</dbReference>
<evidence type="ECO:0000256" key="1">
    <source>
        <dbReference type="ARBA" id="ARBA00022801"/>
    </source>
</evidence>
<feature type="compositionally biased region" description="Low complexity" evidence="2">
    <location>
        <begin position="236"/>
        <end position="245"/>
    </location>
</feature>
<dbReference type="CDD" id="cd18793">
    <property type="entry name" value="SF2_C_SNF"/>
    <property type="match status" value="1"/>
</dbReference>
<dbReference type="Pfam" id="PF00271">
    <property type="entry name" value="Helicase_C"/>
    <property type="match status" value="1"/>
</dbReference>
<dbReference type="InterPro" id="IPR000330">
    <property type="entry name" value="SNF2_N"/>
</dbReference>
<feature type="compositionally biased region" description="Acidic residues" evidence="2">
    <location>
        <begin position="189"/>
        <end position="214"/>
    </location>
</feature>
<dbReference type="OrthoDB" id="413460at2759"/>
<dbReference type="GeneID" id="5728468"/>
<dbReference type="EMBL" id="CM008964">
    <property type="protein sequence ID" value="PNW85373.1"/>
    <property type="molecule type" value="Genomic_DNA"/>
</dbReference>
<feature type="region of interest" description="Disordered" evidence="2">
    <location>
        <begin position="1260"/>
        <end position="1311"/>
    </location>
</feature>
<feature type="region of interest" description="Disordered" evidence="2">
    <location>
        <begin position="1403"/>
        <end position="1442"/>
    </location>
</feature>
<sequence length="1442" mass="147743">MPTSQVLTASATKLPDSEGSEEGLEDFSSGDEVAAKAPAQVAAPQQHSKLRRLVRGGVTSGATATAQAKQPPLPQQQQHQQHQQQQQQPQAKNQASSRGSLSPDDDLLAGFSNLVLGSGPRPAAPSGSGALPAKPTSAIAATATSSYTSAAGAAAAAAATSGQGRAGRQVGAPAAAVLVPAFVAGREEQGDDEEEEDLDDSDSQDEVEDDEGSDDGSKLSPSPPPRRPACCNSSGAAPPAAQRQPHQPPLEQRSVAPSSLFTQRQQHGQSVSSDTDGDSDGGRGGRDDGSDDDAEERAFFERIAPSADAVHKATAAAAAGAAAAKDPAQEPGALVLRSAVDPGRKPYVLAAGVACRLYPHQVVGVRWLWSLYDMQRGGILGDDMGLGKTMQCAAFLAGLLGSGLARRALIIAPKTLLPHWAKELRVCGLAGLTKEYFGSSVAERNAALRAVAGGGGGGYGGGAAGRGVLVTTYGMVQHNAEELTGPRDALRGSAAAARGEQEFCWDVVLLDEGHKIKNPKMKLVEQLRKLPARVRVIISGTPIQNNLMEMHSLFDFTTEGLLGDARAFKTNYERPITKGLDKEATARERQTGAAIAAALRSRLEPFFLRREKRDVLTGKGDDDKAAGGEGGKAHEGGAQDAAAAGPSTSGSGTAAAAGGGGAQARAQSLPRKNDLVVWLRLTPLQRKIYTAFLHTDSVRQVLSHTASPLAAITVLKKICDHPALLSANAATSVIRGAHRWANDAKGGKAKAAGKATGHRRTSLDDFIVDSDEEEDEHEEEEDDDDGDEGSQAEEGTADDLTGNLTAEWLSDEAGGGGDVSSASLHAELARELEQRGAEASCKSAFVLALLGRLAAAGHRTLIFSQSKVMLSILEAGVRAMDLEYCRIDGDVDDRQAHVARFQNSKTIPVFLLTSQVGGLGLTLTAADRVIIVDPAWNPSIDNQSVDRAYRMGQTRDVVVYRLITCGTVEEKIYRKQVFKGGLSRTGTEEGIQFRYFTQTELKDLFSVSSEGLRTSSTQQQLDGLHRHQRNATQQMEAHLAEVMRMEGVAGIHDHDLLFSQRPQEVAPTAQEGDKILSQMSRGASGGAAGVDALADMLGAGMRLGGAGTAAGVAATMAALKERAAFDAARRKVDELQAKIRSIERSSNITFMPDGGKRLLESKAALQQELQRAQAALAALETSGGNSGGAAASGSRVGAAGGGTAPKPLGRPAAAAGGAGAAAGAGVMPSGGGAGGFEPLARPAASAGSGAQPAVPVAAPSNLLRPVPQPQPRPQPLQAPAAPAPAAAPPAQVAPAANPSAAAAPRAASGTDVAQPVRRLGFGHGIMHRAAANTLSGGGAASSSSGGAAATGAAGAEAAAAAPAPPRGVATRPPPVVHLDKEDDGDKEGSVGYYSATSSALVTSSITGPGGAGSGAAAAAGECGAADDDDEATSKCIDLTLSP</sequence>
<dbReference type="InterPro" id="IPR050496">
    <property type="entry name" value="SNF2_RAD54_helicase_repair"/>
</dbReference>
<dbReference type="Pfam" id="PF00176">
    <property type="entry name" value="SNF2-rel_dom"/>
    <property type="match status" value="1"/>
</dbReference>
<feature type="compositionally biased region" description="Low complexity" evidence="2">
    <location>
        <begin position="116"/>
        <end position="161"/>
    </location>
</feature>
<keyword evidence="1" id="KW-0378">Hydrolase</keyword>
<feature type="compositionally biased region" description="Low complexity" evidence="2">
    <location>
        <begin position="1358"/>
        <end position="1370"/>
    </location>
</feature>
<feature type="compositionally biased region" description="Low complexity" evidence="2">
    <location>
        <begin position="35"/>
        <end position="46"/>
    </location>
</feature>
<feature type="region of interest" description="Disordered" evidence="2">
    <location>
        <begin position="1181"/>
        <end position="1204"/>
    </location>
</feature>
<dbReference type="RefSeq" id="XP_042926202.1">
    <property type="nucleotide sequence ID" value="XM_043061073.1"/>
</dbReference>
<feature type="compositionally biased region" description="Low complexity" evidence="2">
    <location>
        <begin position="1181"/>
        <end position="1197"/>
    </location>
</feature>
<feature type="domain" description="Helicase C-terminal" evidence="4">
    <location>
        <begin position="845"/>
        <end position="1005"/>
    </location>
</feature>
<dbReference type="InterPro" id="IPR038718">
    <property type="entry name" value="SNF2-like_sf"/>
</dbReference>
<dbReference type="PROSITE" id="PS51192">
    <property type="entry name" value="HELICASE_ATP_BIND_1"/>
    <property type="match status" value="1"/>
</dbReference>
<dbReference type="PANTHER" id="PTHR45629">
    <property type="entry name" value="SNF2/RAD54 FAMILY MEMBER"/>
    <property type="match status" value="1"/>
</dbReference>
<organism evidence="5 6">
    <name type="scientific">Chlamydomonas reinhardtii</name>
    <name type="common">Chlamydomonas smithii</name>
    <dbReference type="NCBI Taxonomy" id="3055"/>
    <lineage>
        <taxon>Eukaryota</taxon>
        <taxon>Viridiplantae</taxon>
        <taxon>Chlorophyta</taxon>
        <taxon>core chlorophytes</taxon>
        <taxon>Chlorophyceae</taxon>
        <taxon>CS clade</taxon>
        <taxon>Chlamydomonadales</taxon>
        <taxon>Chlamydomonadaceae</taxon>
        <taxon>Chlamydomonas</taxon>
    </lineage>
</organism>
<dbReference type="InterPro" id="IPR014001">
    <property type="entry name" value="Helicase_ATP-bd"/>
</dbReference>
<dbReference type="InterPro" id="IPR049730">
    <property type="entry name" value="SNF2/RAD54-like_C"/>
</dbReference>
<protein>
    <recommendedName>
        <fullName evidence="7">SNF2 super family</fullName>
    </recommendedName>
</protein>
<dbReference type="Gramene" id="PNW85373">
    <property type="protein sequence ID" value="PNW85373"/>
    <property type="gene ID" value="CHLRE_03g183350v5"/>
</dbReference>
<feature type="compositionally biased region" description="Low complexity" evidence="2">
    <location>
        <begin position="1288"/>
        <end position="1308"/>
    </location>
</feature>
<feature type="compositionally biased region" description="Acidic residues" evidence="2">
    <location>
        <begin position="766"/>
        <end position="797"/>
    </location>
</feature>
<feature type="compositionally biased region" description="Acidic residues" evidence="2">
    <location>
        <begin position="18"/>
        <end position="29"/>
    </location>
</feature>
<feature type="compositionally biased region" description="Low complexity" evidence="2">
    <location>
        <begin position="66"/>
        <end position="95"/>
    </location>
</feature>
<gene>
    <name evidence="5" type="ORF">CHLRE_03g183350v5</name>
</gene>
<feature type="compositionally biased region" description="Low complexity" evidence="2">
    <location>
        <begin position="638"/>
        <end position="656"/>
    </location>
</feature>